<sequence length="253" mass="27793">MGDCSGATHHSQVHTAMQAGSSSANAAPPSVPSTRPPTHLPTPIGLVNNGVHVTDGNTPSIWTVDPFQMLQLPTHQPAPMRVPASGPSPEEKIFGCSKDARFGTETTTHELGRLEIVTMRQLQRALQHKITQNTRNPSGYWAAFHKLDRRGVQHLNLDDLIAAVRGFNLVASPELIKQLLHAIDSDHDGVLSLSEFVAGLQSDNRSTLQLQPETQHGVSSRRHFRAIKFHHPLHNVAHMSAYHQFEDNLAGRQ</sequence>
<accession>A0A7S2DQ13</accession>
<protein>
    <recommendedName>
        <fullName evidence="3">EF-hand domain-containing protein</fullName>
    </recommendedName>
</protein>
<dbReference type="InterPro" id="IPR018247">
    <property type="entry name" value="EF_Hand_1_Ca_BS"/>
</dbReference>
<dbReference type="CDD" id="cd00051">
    <property type="entry name" value="EFh"/>
    <property type="match status" value="1"/>
</dbReference>
<evidence type="ECO:0000313" key="4">
    <source>
        <dbReference type="EMBL" id="CAD9460904.1"/>
    </source>
</evidence>
<dbReference type="InterPro" id="IPR011992">
    <property type="entry name" value="EF-hand-dom_pair"/>
</dbReference>
<dbReference type="PROSITE" id="PS00018">
    <property type="entry name" value="EF_HAND_1"/>
    <property type="match status" value="1"/>
</dbReference>
<feature type="domain" description="EF-hand" evidence="3">
    <location>
        <begin position="171"/>
        <end position="206"/>
    </location>
</feature>
<dbReference type="PROSITE" id="PS50222">
    <property type="entry name" value="EF_HAND_2"/>
    <property type="match status" value="1"/>
</dbReference>
<name>A0A7S2DQ13_9EUKA</name>
<dbReference type="GO" id="GO:0005509">
    <property type="term" value="F:calcium ion binding"/>
    <property type="evidence" value="ECO:0007669"/>
    <property type="project" value="InterPro"/>
</dbReference>
<feature type="region of interest" description="Disordered" evidence="2">
    <location>
        <begin position="1"/>
        <end position="41"/>
    </location>
</feature>
<gene>
    <name evidence="4" type="ORF">CBRE1094_LOCUS19591</name>
</gene>
<evidence type="ECO:0000256" key="1">
    <source>
        <dbReference type="ARBA" id="ARBA00022837"/>
    </source>
</evidence>
<feature type="compositionally biased region" description="Pro residues" evidence="2">
    <location>
        <begin position="29"/>
        <end position="40"/>
    </location>
</feature>
<reference evidence="4" key="1">
    <citation type="submission" date="2021-01" db="EMBL/GenBank/DDBJ databases">
        <authorList>
            <person name="Corre E."/>
            <person name="Pelletier E."/>
            <person name="Niang G."/>
            <person name="Scheremetjew M."/>
            <person name="Finn R."/>
            <person name="Kale V."/>
            <person name="Holt S."/>
            <person name="Cochrane G."/>
            <person name="Meng A."/>
            <person name="Brown T."/>
            <person name="Cohen L."/>
        </authorList>
    </citation>
    <scope>NUCLEOTIDE SEQUENCE</scope>
    <source>
        <strain evidence="4">UTEX LB 985</strain>
    </source>
</reference>
<dbReference type="EMBL" id="HBGU01035704">
    <property type="protein sequence ID" value="CAD9460904.1"/>
    <property type="molecule type" value="Transcribed_RNA"/>
</dbReference>
<dbReference type="Gene3D" id="1.10.238.10">
    <property type="entry name" value="EF-hand"/>
    <property type="match status" value="1"/>
</dbReference>
<proteinExistence type="predicted"/>
<dbReference type="SUPFAM" id="SSF47473">
    <property type="entry name" value="EF-hand"/>
    <property type="match status" value="1"/>
</dbReference>
<feature type="compositionally biased region" description="Polar residues" evidence="2">
    <location>
        <begin position="8"/>
        <end position="20"/>
    </location>
</feature>
<evidence type="ECO:0000259" key="3">
    <source>
        <dbReference type="PROSITE" id="PS50222"/>
    </source>
</evidence>
<organism evidence="4">
    <name type="scientific">Haptolina brevifila</name>
    <dbReference type="NCBI Taxonomy" id="156173"/>
    <lineage>
        <taxon>Eukaryota</taxon>
        <taxon>Haptista</taxon>
        <taxon>Haptophyta</taxon>
        <taxon>Prymnesiophyceae</taxon>
        <taxon>Prymnesiales</taxon>
        <taxon>Prymnesiaceae</taxon>
        <taxon>Haptolina</taxon>
    </lineage>
</organism>
<evidence type="ECO:0000256" key="2">
    <source>
        <dbReference type="SAM" id="MobiDB-lite"/>
    </source>
</evidence>
<dbReference type="AlphaFoldDB" id="A0A7S2DQ13"/>
<keyword evidence="1" id="KW-0106">Calcium</keyword>
<dbReference type="InterPro" id="IPR002048">
    <property type="entry name" value="EF_hand_dom"/>
</dbReference>
<dbReference type="Pfam" id="PF13499">
    <property type="entry name" value="EF-hand_7"/>
    <property type="match status" value="1"/>
</dbReference>